<keyword evidence="4" id="KW-1185">Reference proteome</keyword>
<organism evidence="3 4">
    <name type="scientific">Kribbella aluminosa</name>
    <dbReference type="NCBI Taxonomy" id="416017"/>
    <lineage>
        <taxon>Bacteria</taxon>
        <taxon>Bacillati</taxon>
        <taxon>Actinomycetota</taxon>
        <taxon>Actinomycetes</taxon>
        <taxon>Propionibacteriales</taxon>
        <taxon>Kribbellaceae</taxon>
        <taxon>Kribbella</taxon>
    </lineage>
</organism>
<name>A0ABS4UNR6_9ACTN</name>
<evidence type="ECO:0000313" key="3">
    <source>
        <dbReference type="EMBL" id="MBP2353269.1"/>
    </source>
</evidence>
<evidence type="ECO:0000256" key="1">
    <source>
        <dbReference type="SAM" id="MobiDB-lite"/>
    </source>
</evidence>
<dbReference type="Proteomes" id="UP000755585">
    <property type="component" value="Unassembled WGS sequence"/>
</dbReference>
<protein>
    <recommendedName>
        <fullName evidence="5">Helix-turn-helix protein</fullName>
    </recommendedName>
</protein>
<feature type="transmembrane region" description="Helical" evidence="2">
    <location>
        <begin position="247"/>
        <end position="267"/>
    </location>
</feature>
<evidence type="ECO:0008006" key="5">
    <source>
        <dbReference type="Google" id="ProtNLM"/>
    </source>
</evidence>
<keyword evidence="2" id="KW-1133">Transmembrane helix</keyword>
<comment type="caution">
    <text evidence="3">The sequence shown here is derived from an EMBL/GenBank/DDBJ whole genome shotgun (WGS) entry which is preliminary data.</text>
</comment>
<reference evidence="3 4" key="1">
    <citation type="submission" date="2021-03" db="EMBL/GenBank/DDBJ databases">
        <title>Sequencing the genomes of 1000 actinobacteria strains.</title>
        <authorList>
            <person name="Klenk H.-P."/>
        </authorList>
    </citation>
    <scope>NUCLEOTIDE SEQUENCE [LARGE SCALE GENOMIC DNA]</scope>
    <source>
        <strain evidence="3 4">DSM 18824</strain>
    </source>
</reference>
<keyword evidence="2" id="KW-0472">Membrane</keyword>
<gene>
    <name evidence="3" type="ORF">JOF29_004352</name>
</gene>
<evidence type="ECO:0000256" key="2">
    <source>
        <dbReference type="SAM" id="Phobius"/>
    </source>
</evidence>
<feature type="compositionally biased region" description="Polar residues" evidence="1">
    <location>
        <begin position="1"/>
        <end position="15"/>
    </location>
</feature>
<proteinExistence type="predicted"/>
<evidence type="ECO:0000313" key="4">
    <source>
        <dbReference type="Proteomes" id="UP000755585"/>
    </source>
</evidence>
<keyword evidence="2" id="KW-0812">Transmembrane</keyword>
<feature type="region of interest" description="Disordered" evidence="1">
    <location>
        <begin position="1"/>
        <end position="24"/>
    </location>
</feature>
<sequence length="273" mass="29687">MGISTSSDVSAQSPQKRGRELASQGKKLWAQMGSVKAAATELMSRYPEVPSLQAFRYAAGLSQDHAAARYNEVTGNQTSLGGTTINAWESWARVRGNGSPPSISSLLILCSAYGRGPMGISDEEITPADLIAEVSRTKVGIEDQLVEALQATDLGSQGGQSTLRRKFAVLRPQARTIDHYARSAGFHHLGSRSERESEINYSCRNSTGGRWTQWTTCGMALVEVYAADQNLGSVRRGDAKCWRYNEAGSMVVLIVTVYAVPYWVLAVQYSREG</sequence>
<dbReference type="EMBL" id="JAGINT010000001">
    <property type="protein sequence ID" value="MBP2353269.1"/>
    <property type="molecule type" value="Genomic_DNA"/>
</dbReference>
<accession>A0ABS4UNR6</accession>